<evidence type="ECO:0000313" key="3">
    <source>
        <dbReference type="EMBL" id="VDS05168.1"/>
    </source>
</evidence>
<dbReference type="InterPro" id="IPR012349">
    <property type="entry name" value="Split_barrel_FMN-bd"/>
</dbReference>
<gene>
    <name evidence="3" type="primary">tftC</name>
    <name evidence="3" type="ORF">DEVEQU_02309</name>
</gene>
<evidence type="ECO:0000313" key="4">
    <source>
        <dbReference type="Proteomes" id="UP000268844"/>
    </source>
</evidence>
<dbReference type="Proteomes" id="UP000268844">
    <property type="component" value="Unassembled WGS sequence"/>
</dbReference>
<evidence type="ECO:0000259" key="2">
    <source>
        <dbReference type="SMART" id="SM00903"/>
    </source>
</evidence>
<protein>
    <submittedName>
        <fullName evidence="3">NADH:FAD oxidoreductase</fullName>
        <ecNumber evidence="3">1.5.1.37</ecNumber>
    </submittedName>
</protein>
<keyword evidence="1 3" id="KW-0560">Oxidoreductase</keyword>
<sequence length="183" mass="19606">MTTLMPEFDLPDTMALRPLRRPTVSDAEFRAAMSGMASTVHVVTARRGDERVGRTMTSVMSLSAHPPALLISVDIVSRLADLIARTGGFSLAMLASDQTAVADAFAGKVAAEHRFTHGQWGQWPSGQPMLLGAATALDCEVIGAMETGTHVLFAGAIIEAETATERQPLMWHRHGYHQPGGLD</sequence>
<keyword evidence="4" id="KW-1185">Reference proteome</keyword>
<evidence type="ECO:0000256" key="1">
    <source>
        <dbReference type="ARBA" id="ARBA00023002"/>
    </source>
</evidence>
<dbReference type="PANTHER" id="PTHR30466:SF1">
    <property type="entry name" value="FMN REDUCTASE (NADH) RUTF"/>
    <property type="match status" value="1"/>
</dbReference>
<dbReference type="Pfam" id="PF01613">
    <property type="entry name" value="Flavin_Reduct"/>
    <property type="match status" value="1"/>
</dbReference>
<dbReference type="InterPro" id="IPR002563">
    <property type="entry name" value="Flavin_Rdtase-like_dom"/>
</dbReference>
<dbReference type="GO" id="GO:0010181">
    <property type="term" value="F:FMN binding"/>
    <property type="evidence" value="ECO:0007669"/>
    <property type="project" value="InterPro"/>
</dbReference>
<reference evidence="3 4" key="1">
    <citation type="submission" date="2018-12" db="EMBL/GenBank/DDBJ databases">
        <authorList>
            <person name="Criscuolo A."/>
        </authorList>
    </citation>
    <scope>NUCLEOTIDE SEQUENCE [LARGE SCALE GENOMIC DNA]</scope>
    <source>
        <strain evidence="3">ACIP1116281</strain>
    </source>
</reference>
<dbReference type="SMART" id="SM00903">
    <property type="entry name" value="Flavin_Reduct"/>
    <property type="match status" value="1"/>
</dbReference>
<dbReference type="Gene3D" id="2.30.110.10">
    <property type="entry name" value="Electron Transport, Fmn-binding Protein, Chain A"/>
    <property type="match status" value="1"/>
</dbReference>
<dbReference type="EC" id="1.5.1.37" evidence="3"/>
<dbReference type="EMBL" id="UZWD01000028">
    <property type="protein sequence ID" value="VDS05168.1"/>
    <property type="molecule type" value="Genomic_DNA"/>
</dbReference>
<name>A0A3S5D3G8_9HYPH</name>
<dbReference type="AlphaFoldDB" id="A0A3S5D3G8"/>
<dbReference type="SUPFAM" id="SSF50475">
    <property type="entry name" value="FMN-binding split barrel"/>
    <property type="match status" value="1"/>
</dbReference>
<proteinExistence type="predicted"/>
<dbReference type="GO" id="GO:0042602">
    <property type="term" value="F:riboflavin reductase (NADPH) activity"/>
    <property type="evidence" value="ECO:0007669"/>
    <property type="project" value="TreeGrafter"/>
</dbReference>
<dbReference type="RefSeq" id="WP_223214193.1">
    <property type="nucleotide sequence ID" value="NZ_JBHTMH010000001.1"/>
</dbReference>
<dbReference type="InterPro" id="IPR050268">
    <property type="entry name" value="NADH-dep_flavin_reductase"/>
</dbReference>
<accession>A0A3S5D3G8</accession>
<organism evidence="3 4">
    <name type="scientific">Devosia equisanguinis</name>
    <dbReference type="NCBI Taxonomy" id="2490941"/>
    <lineage>
        <taxon>Bacteria</taxon>
        <taxon>Pseudomonadati</taxon>
        <taxon>Pseudomonadota</taxon>
        <taxon>Alphaproteobacteria</taxon>
        <taxon>Hyphomicrobiales</taxon>
        <taxon>Devosiaceae</taxon>
        <taxon>Devosia</taxon>
    </lineage>
</organism>
<feature type="domain" description="Flavin reductase like" evidence="2">
    <location>
        <begin position="33"/>
        <end position="178"/>
    </location>
</feature>
<dbReference type="PANTHER" id="PTHR30466">
    <property type="entry name" value="FLAVIN REDUCTASE"/>
    <property type="match status" value="1"/>
</dbReference>